<dbReference type="Proteomes" id="UP000234323">
    <property type="component" value="Unassembled WGS sequence"/>
</dbReference>
<dbReference type="VEuPathDB" id="FungiDB:FUN_016554"/>
<dbReference type="AlphaFoldDB" id="A0A2I1GPF8"/>
<evidence type="ECO:0000256" key="1">
    <source>
        <dbReference type="SAM" id="Coils"/>
    </source>
</evidence>
<keyword evidence="3" id="KW-1185">Reference proteome</keyword>
<evidence type="ECO:0000313" key="2">
    <source>
        <dbReference type="EMBL" id="PKY48532.1"/>
    </source>
</evidence>
<accession>A0A2I1GPF8</accession>
<organism evidence="2 3">
    <name type="scientific">Rhizophagus irregularis</name>
    <dbReference type="NCBI Taxonomy" id="588596"/>
    <lineage>
        <taxon>Eukaryota</taxon>
        <taxon>Fungi</taxon>
        <taxon>Fungi incertae sedis</taxon>
        <taxon>Mucoromycota</taxon>
        <taxon>Glomeromycotina</taxon>
        <taxon>Glomeromycetes</taxon>
        <taxon>Glomerales</taxon>
        <taxon>Glomeraceae</taxon>
        <taxon>Rhizophagus</taxon>
    </lineage>
</organism>
<dbReference type="VEuPathDB" id="FungiDB:FUN_016553"/>
<dbReference type="VEuPathDB" id="FungiDB:RhiirA1_541800"/>
<sequence length="416" mass="48608">METSLEPSDLVQASELLLNLLSPKLKRAFRLVVNFSEKQAFFKICLKTSLWFDVYLRTMPDFAMAVNIARQYVTKTRLNISPQEDAPFVIDYKETEKDKAFIICPIFRDYGTCKYTKNCGRGDHPEIYCKGAVVTKDGRKSTCNFYFITKLVVNDLSNDKYVVMLRREPFRELLLIPRPNNESNNCGHYTNETLVRQETFWKDLLSRRQSLNFHSIAINYGEWETLQSQNKYAQECHAHVHLYFSSDTWKIVREKITNSDISLKFSARDYPEPNYLLIDCDELENERLRSAEHLLMLNAIQALNENFTDTMKENTKVLEALNKNFTDTMKENNKFNENLTDTMKENTKVLEALNKNFTDTMKENNKNFTDTMKENTKVLKALNKNFTDTMKENTKALIQAIESVGKSSQYSYNNYN</sequence>
<evidence type="ECO:0000313" key="3">
    <source>
        <dbReference type="Proteomes" id="UP000234323"/>
    </source>
</evidence>
<comment type="caution">
    <text evidence="2">The sequence shown here is derived from an EMBL/GenBank/DDBJ whole genome shotgun (WGS) entry which is preliminary data.</text>
</comment>
<evidence type="ECO:0008006" key="4">
    <source>
        <dbReference type="Google" id="ProtNLM"/>
    </source>
</evidence>
<name>A0A2I1GPF8_9GLOM</name>
<dbReference type="VEuPathDB" id="FungiDB:RhiirFUN_025376"/>
<proteinExistence type="predicted"/>
<keyword evidence="1" id="KW-0175">Coiled coil</keyword>
<gene>
    <name evidence="2" type="ORF">RhiirA4_464162</name>
</gene>
<dbReference type="VEuPathDB" id="FungiDB:RhiirA1_395785"/>
<reference evidence="2 3" key="1">
    <citation type="submission" date="2015-10" db="EMBL/GenBank/DDBJ databases">
        <title>Genome analyses suggest a sexual origin of heterokaryosis in a supposedly ancient asexual fungus.</title>
        <authorList>
            <person name="Ropars J."/>
            <person name="Sedzielewska K."/>
            <person name="Noel J."/>
            <person name="Charron P."/>
            <person name="Farinelli L."/>
            <person name="Marton T."/>
            <person name="Kruger M."/>
            <person name="Pelin A."/>
            <person name="Brachmann A."/>
            <person name="Corradi N."/>
        </authorList>
    </citation>
    <scope>NUCLEOTIDE SEQUENCE [LARGE SCALE GENOMIC DNA]</scope>
    <source>
        <strain evidence="2 3">A4</strain>
    </source>
</reference>
<protein>
    <recommendedName>
        <fullName evidence="4">C3H1-type domain-containing protein</fullName>
    </recommendedName>
</protein>
<feature type="coiled-coil region" evidence="1">
    <location>
        <begin position="318"/>
        <end position="356"/>
    </location>
</feature>
<dbReference type="EMBL" id="LLXI01000650">
    <property type="protein sequence ID" value="PKY48532.1"/>
    <property type="molecule type" value="Genomic_DNA"/>
</dbReference>